<dbReference type="RefSeq" id="WP_163890624.1">
    <property type="nucleotide sequence ID" value="NZ_BLLB01000002.1"/>
</dbReference>
<dbReference type="PROSITE" id="PS51257">
    <property type="entry name" value="PROKAR_LIPOPROTEIN"/>
    <property type="match status" value="1"/>
</dbReference>
<dbReference type="CDD" id="cd06342">
    <property type="entry name" value="PBP1_ABC_LIVBP-like"/>
    <property type="match status" value="1"/>
</dbReference>
<feature type="domain" description="Leucine-binding protein" evidence="4">
    <location>
        <begin position="76"/>
        <end position="393"/>
    </location>
</feature>
<dbReference type="InterPro" id="IPR028081">
    <property type="entry name" value="Leu-bd"/>
</dbReference>
<dbReference type="PANTHER" id="PTHR47151:SF2">
    <property type="entry name" value="AMINO ACID BINDING PROTEIN"/>
    <property type="match status" value="1"/>
</dbReference>
<evidence type="ECO:0000313" key="5">
    <source>
        <dbReference type="EMBL" id="GFH03157.1"/>
    </source>
</evidence>
<feature type="signal peptide" evidence="3">
    <location>
        <begin position="1"/>
        <end position="24"/>
    </location>
</feature>
<name>A0A7I9ZQZ6_9MYCO</name>
<keyword evidence="2 3" id="KW-0732">Signal</keyword>
<dbReference type="PANTHER" id="PTHR47151">
    <property type="entry name" value="LEU/ILE/VAL-BINDING ABC TRANSPORTER SUBUNIT"/>
    <property type="match status" value="1"/>
</dbReference>
<keyword evidence="6" id="KW-1185">Reference proteome</keyword>
<evidence type="ECO:0000256" key="3">
    <source>
        <dbReference type="SAM" id="SignalP"/>
    </source>
</evidence>
<dbReference type="AlphaFoldDB" id="A0A7I9ZQZ6"/>
<dbReference type="Gene3D" id="3.40.50.2300">
    <property type="match status" value="2"/>
</dbReference>
<evidence type="ECO:0000313" key="6">
    <source>
        <dbReference type="Proteomes" id="UP000465304"/>
    </source>
</evidence>
<comment type="caution">
    <text evidence="5">The sequence shown here is derived from an EMBL/GenBank/DDBJ whole genome shotgun (WGS) entry which is preliminary data.</text>
</comment>
<dbReference type="Pfam" id="PF13458">
    <property type="entry name" value="Peripla_BP_6"/>
    <property type="match status" value="1"/>
</dbReference>
<evidence type="ECO:0000259" key="4">
    <source>
        <dbReference type="Pfam" id="PF13458"/>
    </source>
</evidence>
<dbReference type="EMBL" id="BLLB01000002">
    <property type="protein sequence ID" value="GFH03157.1"/>
    <property type="molecule type" value="Genomic_DNA"/>
</dbReference>
<comment type="similarity">
    <text evidence="1">Belongs to the leucine-binding protein family.</text>
</comment>
<reference evidence="5 6" key="1">
    <citation type="journal article" date="2019" name="Emerg. Microbes Infect.">
        <title>Comprehensive subspecies identification of 175 nontuberculous mycobacteria species based on 7547 genomic profiles.</title>
        <authorList>
            <person name="Matsumoto Y."/>
            <person name="Kinjo T."/>
            <person name="Motooka D."/>
            <person name="Nabeya D."/>
            <person name="Jung N."/>
            <person name="Uechi K."/>
            <person name="Horii T."/>
            <person name="Iida T."/>
            <person name="Fujita J."/>
            <person name="Nakamura S."/>
        </authorList>
    </citation>
    <scope>NUCLEOTIDE SEQUENCE [LARGE SCALE GENOMIC DNA]</scope>
    <source>
        <strain evidence="5 6">JCM 30996</strain>
    </source>
</reference>
<proteinExistence type="inferred from homology"/>
<feature type="chain" id="PRO_5029478834" evidence="3">
    <location>
        <begin position="25"/>
        <end position="404"/>
    </location>
</feature>
<dbReference type="InterPro" id="IPR028082">
    <property type="entry name" value="Peripla_BP_I"/>
</dbReference>
<evidence type="ECO:0000256" key="2">
    <source>
        <dbReference type="ARBA" id="ARBA00022729"/>
    </source>
</evidence>
<evidence type="ECO:0000256" key="1">
    <source>
        <dbReference type="ARBA" id="ARBA00010062"/>
    </source>
</evidence>
<organism evidence="5 6">
    <name type="scientific">Mycolicibacterium hippocampi</name>
    <dbReference type="NCBI Taxonomy" id="659824"/>
    <lineage>
        <taxon>Bacteria</taxon>
        <taxon>Bacillati</taxon>
        <taxon>Actinomycetota</taxon>
        <taxon>Actinomycetes</taxon>
        <taxon>Mycobacteriales</taxon>
        <taxon>Mycobacteriaceae</taxon>
        <taxon>Mycolicibacterium</taxon>
    </lineage>
</organism>
<accession>A0A7I9ZQZ6</accession>
<dbReference type="SUPFAM" id="SSF53822">
    <property type="entry name" value="Periplasmic binding protein-like I"/>
    <property type="match status" value="1"/>
</dbReference>
<dbReference type="Proteomes" id="UP000465304">
    <property type="component" value="Unassembled WGS sequence"/>
</dbReference>
<protein>
    <submittedName>
        <fullName evidence="5">Branched chain amino acid ABC transporter substrate-binding protein</fullName>
    </submittedName>
</protein>
<sequence>MRCRGVRGALALGSAALMALGSTACGGSPSVPGTSPEDLTIEAQVQIDRTGAAVEEIDRPDPASPAGDGNAVCPPLSIAMAGELGGPDPAMGTGVMNGIQLAVDQHNEANPACQVQLKPFDTEGDPAKGAEVAGQIVDDAYTVGVVGPVTSGEALSAGAEFDRAGLVAVTPSATSPALSEQGWRTFFRGVAGDEVQGPAVADYMTGTLGHRKVCVVDDGSDYGLGLASMVRETLGAMADSACNIAVRPDDANFSDIVTQITSAAPDSVFFAGYYSQAAALVAQLRDGGFGGAFVGADGVKNAAFVEEAGSAASGAVLSCPCSPAPPDFVDEYSRAFDERPAAYSVEAYDLGTILLKGIDSGAITRPALLQFVRDYDGQGIARRYRWTATGELENALIWIYRVVE</sequence>
<gene>
    <name evidence="5" type="ORF">MHIP_36400</name>
</gene>